<comment type="caution">
    <text evidence="1">The sequence shown here is derived from an EMBL/GenBank/DDBJ whole genome shotgun (WGS) entry which is preliminary data.</text>
</comment>
<gene>
    <name evidence="1" type="ORF">AFUS01_LOCUS3353</name>
</gene>
<dbReference type="PANTHER" id="PTHR47331:SF1">
    <property type="entry name" value="GAG-LIKE PROTEIN"/>
    <property type="match status" value="1"/>
</dbReference>
<protein>
    <recommendedName>
        <fullName evidence="3">Peptidase aspartic putative domain-containing protein</fullName>
    </recommendedName>
</protein>
<name>A0A8J2NIH4_9HEXA</name>
<evidence type="ECO:0008006" key="3">
    <source>
        <dbReference type="Google" id="ProtNLM"/>
    </source>
</evidence>
<reference evidence="1" key="1">
    <citation type="submission" date="2021-06" db="EMBL/GenBank/DDBJ databases">
        <authorList>
            <person name="Hodson N. C."/>
            <person name="Mongue J. A."/>
            <person name="Jaron S. K."/>
        </authorList>
    </citation>
    <scope>NUCLEOTIDE SEQUENCE</scope>
</reference>
<dbReference type="Proteomes" id="UP000708208">
    <property type="component" value="Unassembled WGS sequence"/>
</dbReference>
<dbReference type="EMBL" id="CAJVCH010020128">
    <property type="protein sequence ID" value="CAG7688442.1"/>
    <property type="molecule type" value="Genomic_DNA"/>
</dbReference>
<keyword evidence="2" id="KW-1185">Reference proteome</keyword>
<feature type="non-terminal residue" evidence="1">
    <location>
        <position position="1"/>
    </location>
</feature>
<accession>A0A8J2NIH4</accession>
<organism evidence="1 2">
    <name type="scientific">Allacma fusca</name>
    <dbReference type="NCBI Taxonomy" id="39272"/>
    <lineage>
        <taxon>Eukaryota</taxon>
        <taxon>Metazoa</taxon>
        <taxon>Ecdysozoa</taxon>
        <taxon>Arthropoda</taxon>
        <taxon>Hexapoda</taxon>
        <taxon>Collembola</taxon>
        <taxon>Symphypleona</taxon>
        <taxon>Sminthuridae</taxon>
        <taxon>Allacma</taxon>
    </lineage>
</organism>
<dbReference type="OrthoDB" id="8042916at2759"/>
<dbReference type="Pfam" id="PF05380">
    <property type="entry name" value="Peptidase_A17"/>
    <property type="match status" value="1"/>
</dbReference>
<dbReference type="PANTHER" id="PTHR47331">
    <property type="entry name" value="PHD-TYPE DOMAIN-CONTAINING PROTEIN"/>
    <property type="match status" value="1"/>
</dbReference>
<dbReference type="InterPro" id="IPR008042">
    <property type="entry name" value="Retrotrans_Pao"/>
</dbReference>
<dbReference type="AlphaFoldDB" id="A0A8J2NIH4"/>
<evidence type="ECO:0000313" key="2">
    <source>
        <dbReference type="Proteomes" id="UP000708208"/>
    </source>
</evidence>
<proteinExistence type="predicted"/>
<evidence type="ECO:0000313" key="1">
    <source>
        <dbReference type="EMBL" id="CAG7688442.1"/>
    </source>
</evidence>
<sequence>MKAHVTISGLGGSQAGSLRGQSEIKIKSCIEPDFECITKIYVLKQVTKDLPTSRISRKHWQHIRRLKLADPKFNLSRTVDMLIGADILKYIYRRGLEYNEVGPLAQDTVFGWVLSGGVHSRPTIAAHPVTLDEMVKRFWEIEESPIKEHLTPEEQACEDYYIQTTQRDDMGRYIVRLPFKSDFIQPLGNSRFMASIRQRMQEKRLLTDPIKKEEYIKFMQKELTQLLQQGGFNIRKWASIVQSVITSTNGDITSESDPVIFSPDDHIMTLGLRWLPLKDVFTFEVQPPKLKFPTKRKILLEVAKVYDPLGWLTPTTIKAKILLQALWKLKLDWDDSLPGQKEKDWINFQQQIVSLEKISIPRCCDLLGAIEFELHGFCDASESAYAAVVYIRALGSNPKVTIMAAK</sequence>